<name>A0AAN6GZS3_9PEZI</name>
<evidence type="ECO:0000313" key="3">
    <source>
        <dbReference type="Proteomes" id="UP001175353"/>
    </source>
</evidence>
<protein>
    <submittedName>
        <fullName evidence="2">Uncharacterized protein</fullName>
    </submittedName>
</protein>
<organism evidence="2 3">
    <name type="scientific">Friedmanniomyces endolithicus</name>
    <dbReference type="NCBI Taxonomy" id="329885"/>
    <lineage>
        <taxon>Eukaryota</taxon>
        <taxon>Fungi</taxon>
        <taxon>Dikarya</taxon>
        <taxon>Ascomycota</taxon>
        <taxon>Pezizomycotina</taxon>
        <taxon>Dothideomycetes</taxon>
        <taxon>Dothideomycetidae</taxon>
        <taxon>Mycosphaerellales</taxon>
        <taxon>Teratosphaeriaceae</taxon>
        <taxon>Friedmanniomyces</taxon>
    </lineage>
</organism>
<dbReference type="Proteomes" id="UP001175353">
    <property type="component" value="Unassembled WGS sequence"/>
</dbReference>
<sequence length="126" mass="13757">EPPLAEPEPEPEPEPVLEPVPEPLLLEEVEDDVFSFEPPEEEEDVFSPESPVEPLPPEELEEDVSWLEPPVAPAPDWMLPLPPLDEDKDPPTSPWASSSLACRSTAAGNSVAPDVSVLFVFVPAED</sequence>
<evidence type="ECO:0000313" key="2">
    <source>
        <dbReference type="EMBL" id="KAK0951540.1"/>
    </source>
</evidence>
<accession>A0AAN6GZS3</accession>
<gene>
    <name evidence="2" type="ORF">LTR91_024920</name>
</gene>
<reference evidence="2" key="1">
    <citation type="submission" date="2023-06" db="EMBL/GenBank/DDBJ databases">
        <title>Black Yeasts Isolated from many extreme environments.</title>
        <authorList>
            <person name="Coleine C."/>
            <person name="Stajich J.E."/>
            <person name="Selbmann L."/>
        </authorList>
    </citation>
    <scope>NUCLEOTIDE SEQUENCE</scope>
    <source>
        <strain evidence="2">CCFEE 5200</strain>
    </source>
</reference>
<feature type="non-terminal residue" evidence="2">
    <location>
        <position position="1"/>
    </location>
</feature>
<comment type="caution">
    <text evidence="2">The sequence shown here is derived from an EMBL/GenBank/DDBJ whole genome shotgun (WGS) entry which is preliminary data.</text>
</comment>
<feature type="region of interest" description="Disordered" evidence="1">
    <location>
        <begin position="37"/>
        <end position="64"/>
    </location>
</feature>
<dbReference type="AlphaFoldDB" id="A0AAN6GZS3"/>
<feature type="compositionally biased region" description="Acidic residues" evidence="1">
    <location>
        <begin position="37"/>
        <end position="46"/>
    </location>
</feature>
<proteinExistence type="predicted"/>
<dbReference type="EMBL" id="JAUJLE010000685">
    <property type="protein sequence ID" value="KAK0951540.1"/>
    <property type="molecule type" value="Genomic_DNA"/>
</dbReference>
<keyword evidence="3" id="KW-1185">Reference proteome</keyword>
<feature type="region of interest" description="Disordered" evidence="1">
    <location>
        <begin position="1"/>
        <end position="21"/>
    </location>
</feature>
<evidence type="ECO:0000256" key="1">
    <source>
        <dbReference type="SAM" id="MobiDB-lite"/>
    </source>
</evidence>
<feature type="region of interest" description="Disordered" evidence="1">
    <location>
        <begin position="77"/>
        <end position="98"/>
    </location>
</feature>